<accession>A0A1B9E7R7</accession>
<evidence type="ECO:0000313" key="1">
    <source>
        <dbReference type="EMBL" id="OCB77951.1"/>
    </source>
</evidence>
<dbReference type="AlphaFoldDB" id="A0A1B9E7R7"/>
<protein>
    <submittedName>
        <fullName evidence="1">Uncharacterized protein</fullName>
    </submittedName>
</protein>
<dbReference type="OrthoDB" id="1362260at2"/>
<sequence length="149" mass="17352">MANFHQHIAIAKQLKPETISRDLFKFIRSIEKQFLDKNKEQLFEKSQDIYGQAVGFYSYATEQITKGKKKQGEPFDAKDTGDLFTKMYMQEVSGVIRFGSKSPHYAEILKSKSWLSKDILGLTDESLSELIENELKPFIISYYRLKLRI</sequence>
<organism evidence="1 2">
    <name type="scientific">Flavobacterium crassostreae</name>
    <dbReference type="NCBI Taxonomy" id="1763534"/>
    <lineage>
        <taxon>Bacteria</taxon>
        <taxon>Pseudomonadati</taxon>
        <taxon>Bacteroidota</taxon>
        <taxon>Flavobacteriia</taxon>
        <taxon>Flavobacteriales</taxon>
        <taxon>Flavobacteriaceae</taxon>
        <taxon>Flavobacterium</taxon>
    </lineage>
</organism>
<dbReference type="EMBL" id="LVEP01000013">
    <property type="protein sequence ID" value="OCB77951.1"/>
    <property type="molecule type" value="Genomic_DNA"/>
</dbReference>
<proteinExistence type="predicted"/>
<dbReference type="RefSeq" id="WP_066332328.1">
    <property type="nucleotide sequence ID" value="NZ_CP017688.1"/>
</dbReference>
<gene>
    <name evidence="1" type="ORF">LPBF_03115</name>
</gene>
<reference evidence="1 2" key="1">
    <citation type="submission" date="2016-03" db="EMBL/GenBank/DDBJ databases">
        <authorList>
            <person name="Ploux O."/>
        </authorList>
    </citation>
    <scope>NUCLEOTIDE SEQUENCE [LARGE SCALE GENOMIC DNA]</scope>
    <source>
        <strain evidence="1 2">LPB0076</strain>
    </source>
</reference>
<keyword evidence="2" id="KW-1185">Reference proteome</keyword>
<evidence type="ECO:0000313" key="2">
    <source>
        <dbReference type="Proteomes" id="UP000093510"/>
    </source>
</evidence>
<comment type="caution">
    <text evidence="1">The sequence shown here is derived from an EMBL/GenBank/DDBJ whole genome shotgun (WGS) entry which is preliminary data.</text>
</comment>
<dbReference type="STRING" id="1763534.GCA_001831475_02648"/>
<name>A0A1B9E7R7_9FLAO</name>
<dbReference type="Proteomes" id="UP000093510">
    <property type="component" value="Unassembled WGS sequence"/>
</dbReference>